<feature type="domain" description="DUF4326" evidence="1">
    <location>
        <begin position="9"/>
        <end position="118"/>
    </location>
</feature>
<gene>
    <name evidence="2" type="ORF">GCM10022287_23720</name>
</gene>
<comment type="caution">
    <text evidence="2">The sequence shown here is derived from an EMBL/GenBank/DDBJ whole genome shotgun (WGS) entry which is preliminary data.</text>
</comment>
<reference evidence="3" key="1">
    <citation type="journal article" date="2019" name="Int. J. Syst. Evol. Microbiol.">
        <title>The Global Catalogue of Microorganisms (GCM) 10K type strain sequencing project: providing services to taxonomists for standard genome sequencing and annotation.</title>
        <authorList>
            <consortium name="The Broad Institute Genomics Platform"/>
            <consortium name="The Broad Institute Genome Sequencing Center for Infectious Disease"/>
            <person name="Wu L."/>
            <person name="Ma J."/>
        </authorList>
    </citation>
    <scope>NUCLEOTIDE SEQUENCE [LARGE SCALE GENOMIC DNA]</scope>
    <source>
        <strain evidence="3">JCM 17591</strain>
    </source>
</reference>
<keyword evidence="3" id="KW-1185">Reference proteome</keyword>
<dbReference type="EMBL" id="BAABBW010000004">
    <property type="protein sequence ID" value="GAA4176462.1"/>
    <property type="molecule type" value="Genomic_DNA"/>
</dbReference>
<proteinExistence type="predicted"/>
<protein>
    <submittedName>
        <fullName evidence="2">DUF4326 domain-containing protein</fullName>
    </submittedName>
</protein>
<sequence length="122" mass="13604">MPERIRLSRKKGYRKPEGAIVVARPSKWGNPIRIVPVHRRGPFDLERDGVGFIGQCTDLDGARASAVRRFRDLVLNHPGLAPRVDEIRTELAGHDLACWCPLPEPGEPDICHAAVLLELANR</sequence>
<evidence type="ECO:0000259" key="1">
    <source>
        <dbReference type="Pfam" id="PF14216"/>
    </source>
</evidence>
<name>A0ABP8A302_9MICO</name>
<dbReference type="Proteomes" id="UP001501079">
    <property type="component" value="Unassembled WGS sequence"/>
</dbReference>
<accession>A0ABP8A302</accession>
<dbReference type="RefSeq" id="WP_344754642.1">
    <property type="nucleotide sequence ID" value="NZ_BAABBW010000004.1"/>
</dbReference>
<evidence type="ECO:0000313" key="3">
    <source>
        <dbReference type="Proteomes" id="UP001501079"/>
    </source>
</evidence>
<dbReference type="InterPro" id="IPR025475">
    <property type="entry name" value="DUF4326"/>
</dbReference>
<evidence type="ECO:0000313" key="2">
    <source>
        <dbReference type="EMBL" id="GAA4176462.1"/>
    </source>
</evidence>
<organism evidence="2 3">
    <name type="scientific">Gryllotalpicola koreensis</name>
    <dbReference type="NCBI Taxonomy" id="993086"/>
    <lineage>
        <taxon>Bacteria</taxon>
        <taxon>Bacillati</taxon>
        <taxon>Actinomycetota</taxon>
        <taxon>Actinomycetes</taxon>
        <taxon>Micrococcales</taxon>
        <taxon>Microbacteriaceae</taxon>
        <taxon>Gryllotalpicola</taxon>
    </lineage>
</organism>
<dbReference type="Pfam" id="PF14216">
    <property type="entry name" value="DUF4326"/>
    <property type="match status" value="1"/>
</dbReference>